<organism evidence="7 8">
    <name type="scientific">Azospirillum humicireducens</name>
    <dbReference type="NCBI Taxonomy" id="1226968"/>
    <lineage>
        <taxon>Bacteria</taxon>
        <taxon>Pseudomonadati</taxon>
        <taxon>Pseudomonadota</taxon>
        <taxon>Alphaproteobacteria</taxon>
        <taxon>Rhodospirillales</taxon>
        <taxon>Azospirillaceae</taxon>
        <taxon>Azospirillum</taxon>
    </lineage>
</organism>
<feature type="transmembrane region" description="Helical" evidence="6">
    <location>
        <begin position="94"/>
        <end position="110"/>
    </location>
</feature>
<feature type="transmembrane region" description="Helical" evidence="6">
    <location>
        <begin position="21"/>
        <end position="41"/>
    </location>
</feature>
<keyword evidence="4 6" id="KW-1133">Transmembrane helix</keyword>
<gene>
    <name evidence="7" type="ORF">A6A40_08425</name>
</gene>
<comment type="subcellular location">
    <subcellularLocation>
        <location evidence="1">Cell membrane</location>
        <topology evidence="1">Multi-pass membrane protein</topology>
    </subcellularLocation>
</comment>
<feature type="transmembrane region" description="Helical" evidence="6">
    <location>
        <begin position="299"/>
        <end position="319"/>
    </location>
</feature>
<feature type="transmembrane region" description="Helical" evidence="6">
    <location>
        <begin position="61"/>
        <end position="82"/>
    </location>
</feature>
<evidence type="ECO:0000256" key="3">
    <source>
        <dbReference type="ARBA" id="ARBA00022692"/>
    </source>
</evidence>
<keyword evidence="8" id="KW-1185">Reference proteome</keyword>
<dbReference type="PANTHER" id="PTHR47089">
    <property type="entry name" value="ABC TRANSPORTER, PERMEASE PROTEIN"/>
    <property type="match status" value="1"/>
</dbReference>
<feature type="transmembrane region" description="Helical" evidence="6">
    <location>
        <begin position="270"/>
        <end position="292"/>
    </location>
</feature>
<dbReference type="Proteomes" id="UP000077405">
    <property type="component" value="Chromosome"/>
</dbReference>
<dbReference type="CDD" id="cd06580">
    <property type="entry name" value="TM_PBP1_transp_TpRbsC_like"/>
    <property type="match status" value="1"/>
</dbReference>
<dbReference type="KEGG" id="ahu:A6A40_08425"/>
<dbReference type="Pfam" id="PF02653">
    <property type="entry name" value="BPD_transp_2"/>
    <property type="match status" value="1"/>
</dbReference>
<evidence type="ECO:0000313" key="8">
    <source>
        <dbReference type="Proteomes" id="UP000077405"/>
    </source>
</evidence>
<evidence type="ECO:0000313" key="7">
    <source>
        <dbReference type="EMBL" id="ANC91933.1"/>
    </source>
</evidence>
<dbReference type="STRING" id="1226968.A6A40_08425"/>
<sequence>MSLIRLEPRGQASKTMVYATPLLAVALTLLSGFVLFLAMGFDPVKALHAFFIAPLTSVRGLGELVVKATPLVLCAVGLAIGFRANVWNIGAEGQLTLGAITGGGLALAFYGEGGWWLLPLMVIGGAVGGAVWAAVPAFLRLRFNASEILTSLMLNYVALLLLNYLVHGPYRDPDGFAFPESRLFEADAVLPILWAGTRVHLGALFALLAVAGGWLLIARTFIGFQIKVIGLTPAAAGYAGFDQKRIVWLALLLSGALAGIAGMGEVAGPIGQVTAGISPGYGYTAIIVAFLGRLHPVGILLAALLMALSFIGGEAAQIAMGLPKAITGVFQGMLLFFLLASDVLIRYRVRFGARRAVA</sequence>
<dbReference type="AlphaFoldDB" id="A0A160JG54"/>
<proteinExistence type="predicted"/>
<dbReference type="InterPro" id="IPR001851">
    <property type="entry name" value="ABC_transp_permease"/>
</dbReference>
<evidence type="ECO:0000256" key="4">
    <source>
        <dbReference type="ARBA" id="ARBA00022989"/>
    </source>
</evidence>
<feature type="transmembrane region" description="Helical" evidence="6">
    <location>
        <begin position="199"/>
        <end position="217"/>
    </location>
</feature>
<protein>
    <submittedName>
        <fullName evidence="7">ABC transporter permease</fullName>
    </submittedName>
</protein>
<keyword evidence="5 6" id="KW-0472">Membrane</keyword>
<dbReference type="EMBL" id="CP015285">
    <property type="protein sequence ID" value="ANC91933.1"/>
    <property type="molecule type" value="Genomic_DNA"/>
</dbReference>
<evidence type="ECO:0000256" key="6">
    <source>
        <dbReference type="SAM" id="Phobius"/>
    </source>
</evidence>
<reference evidence="7 8" key="1">
    <citation type="journal article" date="2013" name="Int. J. Syst. Evol. Microbiol.">
        <title>Azospirillum humicireducens sp. nov., a nitrogen-fixing bacterium isolated from a microbial fuel cell.</title>
        <authorList>
            <person name="Zhou S."/>
            <person name="Han L."/>
            <person name="Wang Y."/>
            <person name="Yang G."/>
            <person name="Zhuang L."/>
            <person name="Hu P."/>
        </authorList>
    </citation>
    <scope>NUCLEOTIDE SEQUENCE [LARGE SCALE GENOMIC DNA]</scope>
    <source>
        <strain evidence="7 8">SgZ-5</strain>
    </source>
</reference>
<feature type="transmembrane region" description="Helical" evidence="6">
    <location>
        <begin position="325"/>
        <end position="345"/>
    </location>
</feature>
<dbReference type="GO" id="GO:0005886">
    <property type="term" value="C:plasma membrane"/>
    <property type="evidence" value="ECO:0007669"/>
    <property type="project" value="UniProtKB-SubCell"/>
</dbReference>
<feature type="transmembrane region" description="Helical" evidence="6">
    <location>
        <begin position="148"/>
        <end position="166"/>
    </location>
</feature>
<accession>A0A160JG54</accession>
<dbReference type="PANTHER" id="PTHR47089:SF1">
    <property type="entry name" value="GUANOSINE ABC TRANSPORTER PERMEASE PROTEIN NUPP"/>
    <property type="match status" value="1"/>
</dbReference>
<evidence type="ECO:0000256" key="5">
    <source>
        <dbReference type="ARBA" id="ARBA00023136"/>
    </source>
</evidence>
<feature type="transmembrane region" description="Helical" evidence="6">
    <location>
        <begin position="116"/>
        <end position="139"/>
    </location>
</feature>
<feature type="transmembrane region" description="Helical" evidence="6">
    <location>
        <begin position="246"/>
        <end position="264"/>
    </location>
</feature>
<dbReference type="RefSeq" id="WP_063635013.1">
    <property type="nucleotide sequence ID" value="NZ_CP015285.1"/>
</dbReference>
<dbReference type="GO" id="GO:0022857">
    <property type="term" value="F:transmembrane transporter activity"/>
    <property type="evidence" value="ECO:0007669"/>
    <property type="project" value="InterPro"/>
</dbReference>
<evidence type="ECO:0000256" key="2">
    <source>
        <dbReference type="ARBA" id="ARBA00022475"/>
    </source>
</evidence>
<dbReference type="OrthoDB" id="9809785at2"/>
<name>A0A160JG54_9PROT</name>
<evidence type="ECO:0000256" key="1">
    <source>
        <dbReference type="ARBA" id="ARBA00004651"/>
    </source>
</evidence>
<keyword evidence="2" id="KW-1003">Cell membrane</keyword>
<keyword evidence="3 6" id="KW-0812">Transmembrane</keyword>